<dbReference type="PANTHER" id="PTHR43357">
    <property type="entry name" value="INNER MEMBRANE ABC TRANSPORTER PERMEASE PROTEIN YDCV"/>
    <property type="match status" value="1"/>
</dbReference>
<dbReference type="GO" id="GO:0005886">
    <property type="term" value="C:plasma membrane"/>
    <property type="evidence" value="ECO:0007669"/>
    <property type="project" value="UniProtKB-SubCell"/>
</dbReference>
<dbReference type="InterPro" id="IPR035906">
    <property type="entry name" value="MetI-like_sf"/>
</dbReference>
<evidence type="ECO:0000256" key="5">
    <source>
        <dbReference type="ARBA" id="ARBA00022692"/>
    </source>
</evidence>
<feature type="transmembrane region" description="Helical" evidence="8">
    <location>
        <begin position="63"/>
        <end position="89"/>
    </location>
</feature>
<dbReference type="PANTHER" id="PTHR43357:SF4">
    <property type="entry name" value="INNER MEMBRANE ABC TRANSPORTER PERMEASE PROTEIN YDCV"/>
    <property type="match status" value="1"/>
</dbReference>
<evidence type="ECO:0000256" key="2">
    <source>
        <dbReference type="ARBA" id="ARBA00022448"/>
    </source>
</evidence>
<feature type="transmembrane region" description="Helical" evidence="8">
    <location>
        <begin position="176"/>
        <end position="201"/>
    </location>
</feature>
<keyword evidence="3" id="KW-1003">Cell membrane</keyword>
<protein>
    <submittedName>
        <fullName evidence="10">ABC transporter permease</fullName>
    </submittedName>
    <submittedName>
        <fullName evidence="11">Spermidine/putrescine transport system permease protein</fullName>
    </submittedName>
</protein>
<evidence type="ECO:0000259" key="9">
    <source>
        <dbReference type="PROSITE" id="PS50928"/>
    </source>
</evidence>
<feature type="transmembrane region" description="Helical" evidence="8">
    <location>
        <begin position="207"/>
        <end position="227"/>
    </location>
</feature>
<dbReference type="Proteomes" id="UP000030377">
    <property type="component" value="Unassembled WGS sequence"/>
</dbReference>
<dbReference type="SUPFAM" id="SSF161098">
    <property type="entry name" value="MetI-like"/>
    <property type="match status" value="1"/>
</dbReference>
<dbReference type="EMBL" id="JRPN01000020">
    <property type="protein sequence ID" value="KGT76686.1"/>
    <property type="molecule type" value="Genomic_DNA"/>
</dbReference>
<name>A0A0A3XU51_BRAJP</name>
<evidence type="ECO:0000256" key="4">
    <source>
        <dbReference type="ARBA" id="ARBA00022519"/>
    </source>
</evidence>
<evidence type="ECO:0000313" key="10">
    <source>
        <dbReference type="EMBL" id="KGT76686.1"/>
    </source>
</evidence>
<evidence type="ECO:0000256" key="6">
    <source>
        <dbReference type="ARBA" id="ARBA00022989"/>
    </source>
</evidence>
<keyword evidence="6 8" id="KW-1133">Transmembrane helix</keyword>
<dbReference type="PATRIC" id="fig|375.37.peg.6472"/>
<comment type="caution">
    <text evidence="10">The sequence shown here is derived from an EMBL/GenBank/DDBJ whole genome shotgun (WGS) entry which is preliminary data.</text>
</comment>
<reference evidence="11 13" key="2">
    <citation type="submission" date="2024-06" db="EMBL/GenBank/DDBJ databases">
        <title>Genomic Encyclopedia of Type Strains, Phase V (KMG-V): Genome sequencing to study the core and pangenomes of soil and plant-associated prokaryotes.</title>
        <authorList>
            <person name="Whitman W."/>
        </authorList>
    </citation>
    <scope>NUCLEOTIDE SEQUENCE [LARGE SCALE GENOMIC DNA]</scope>
    <source>
        <strain evidence="11 13">USDA 160</strain>
    </source>
</reference>
<evidence type="ECO:0000256" key="7">
    <source>
        <dbReference type="ARBA" id="ARBA00023136"/>
    </source>
</evidence>
<dbReference type="PROSITE" id="PS50928">
    <property type="entry name" value="ABC_TM1"/>
    <property type="match status" value="1"/>
</dbReference>
<dbReference type="KEGG" id="bjp:RN69_27465"/>
<dbReference type="EMBL" id="JBEPTQ010000002">
    <property type="protein sequence ID" value="MET4722299.1"/>
    <property type="molecule type" value="Genomic_DNA"/>
</dbReference>
<evidence type="ECO:0000256" key="3">
    <source>
        <dbReference type="ARBA" id="ARBA00022475"/>
    </source>
</evidence>
<feature type="transmembrane region" description="Helical" evidence="8">
    <location>
        <begin position="132"/>
        <end position="155"/>
    </location>
</feature>
<dbReference type="CDD" id="cd06261">
    <property type="entry name" value="TM_PBP2"/>
    <property type="match status" value="1"/>
</dbReference>
<feature type="transmembrane region" description="Helical" evidence="8">
    <location>
        <begin position="101"/>
        <end position="126"/>
    </location>
</feature>
<dbReference type="STRING" id="375.BKD09_RS29430"/>
<keyword evidence="2 8" id="KW-0813">Transport</keyword>
<feature type="transmembrane region" description="Helical" evidence="8">
    <location>
        <begin position="239"/>
        <end position="259"/>
    </location>
</feature>
<feature type="domain" description="ABC transmembrane type-1" evidence="9">
    <location>
        <begin position="64"/>
        <end position="255"/>
    </location>
</feature>
<evidence type="ECO:0000256" key="8">
    <source>
        <dbReference type="RuleBase" id="RU363032"/>
    </source>
</evidence>
<proteinExistence type="inferred from homology"/>
<keyword evidence="13" id="KW-1185">Reference proteome</keyword>
<dbReference type="GeneID" id="64069359"/>
<keyword evidence="4" id="KW-0997">Cell inner membrane</keyword>
<dbReference type="InterPro" id="IPR000515">
    <property type="entry name" value="MetI-like"/>
</dbReference>
<keyword evidence="5 8" id="KW-0812">Transmembrane</keyword>
<keyword evidence="7 8" id="KW-0472">Membrane</keyword>
<comment type="subcellular location">
    <subcellularLocation>
        <location evidence="1">Cell inner membrane</location>
        <topology evidence="1">Multi-pass membrane protein</topology>
    </subcellularLocation>
    <subcellularLocation>
        <location evidence="8">Cell membrane</location>
        <topology evidence="8">Multi-pass membrane protein</topology>
    </subcellularLocation>
</comment>
<dbReference type="RefSeq" id="WP_014495741.1">
    <property type="nucleotide sequence ID" value="NZ_BJNK01000001.1"/>
</dbReference>
<accession>A0A0A3XU51</accession>
<sequence>MRGRMWKLAIYLFLLGFILNLLGIVTHVVVSSFAKRWFGKPLPPAFTTDWFTYAWREFELSHVLFITLFIALAVVFIALAIGFPAAYVLARRNFNAKPVLLLLYFLPLLIPQMTYGIPLATTLYGFGVGGTVIGVILAVLVPMVPLAVFILLPFFEQISLNLEWSAQMLGASRLQIFRRILLPLMLPGILTAGLLVLVNTISNFELAFLLAGGGSQTLVVALYYNVFAGGVRPVYSIDAMAVIYMCTVMAVLLVALRFVRPTQMVFRLDGRRN</sequence>
<dbReference type="Gene3D" id="1.10.3720.10">
    <property type="entry name" value="MetI-like"/>
    <property type="match status" value="1"/>
</dbReference>
<gene>
    <name evidence="11" type="ORF">ABIF63_006405</name>
    <name evidence="10" type="ORF">MA20_28395</name>
</gene>
<reference evidence="10 12" key="1">
    <citation type="submission" date="2014-09" db="EMBL/GenBank/DDBJ databases">
        <title>Draft genome of Bradyrhizobium japonicum Is-34.</title>
        <authorList>
            <person name="Tsurumaru H."/>
            <person name="Yamakawa T."/>
            <person name="Hashimoto S."/>
            <person name="Okizaki K."/>
            <person name="Kanesaki Y."/>
            <person name="Yoshikawa H."/>
            <person name="Yajima S."/>
        </authorList>
    </citation>
    <scope>NUCLEOTIDE SEQUENCE [LARGE SCALE GENOMIC DNA]</scope>
    <source>
        <strain evidence="10 12">Is-34</strain>
    </source>
</reference>
<dbReference type="GO" id="GO:0055085">
    <property type="term" value="P:transmembrane transport"/>
    <property type="evidence" value="ECO:0007669"/>
    <property type="project" value="InterPro"/>
</dbReference>
<evidence type="ECO:0000313" key="11">
    <source>
        <dbReference type="EMBL" id="MET4722299.1"/>
    </source>
</evidence>
<feature type="transmembrane region" description="Helical" evidence="8">
    <location>
        <begin position="12"/>
        <end position="34"/>
    </location>
</feature>
<dbReference type="Pfam" id="PF00528">
    <property type="entry name" value="BPD_transp_1"/>
    <property type="match status" value="1"/>
</dbReference>
<evidence type="ECO:0000313" key="13">
    <source>
        <dbReference type="Proteomes" id="UP001549291"/>
    </source>
</evidence>
<evidence type="ECO:0000313" key="12">
    <source>
        <dbReference type="Proteomes" id="UP000030377"/>
    </source>
</evidence>
<comment type="similarity">
    <text evidence="8">Belongs to the binding-protein-dependent transport system permease family.</text>
</comment>
<evidence type="ECO:0000256" key="1">
    <source>
        <dbReference type="ARBA" id="ARBA00004429"/>
    </source>
</evidence>
<organism evidence="10 12">
    <name type="scientific">Bradyrhizobium japonicum</name>
    <dbReference type="NCBI Taxonomy" id="375"/>
    <lineage>
        <taxon>Bacteria</taxon>
        <taxon>Pseudomonadati</taxon>
        <taxon>Pseudomonadota</taxon>
        <taxon>Alphaproteobacteria</taxon>
        <taxon>Hyphomicrobiales</taxon>
        <taxon>Nitrobacteraceae</taxon>
        <taxon>Bradyrhizobium</taxon>
    </lineage>
</organism>
<dbReference type="Proteomes" id="UP001549291">
    <property type="component" value="Unassembled WGS sequence"/>
</dbReference>
<dbReference type="AlphaFoldDB" id="A0A0A3XU51"/>